<dbReference type="InterPro" id="IPR041726">
    <property type="entry name" value="ACAD10_11_N"/>
</dbReference>
<dbReference type="Pfam" id="PF01636">
    <property type="entry name" value="APH"/>
    <property type="match status" value="1"/>
</dbReference>
<name>A0ABS4QLX5_9NOCA</name>
<comment type="caution">
    <text evidence="2">The sequence shown here is derived from an EMBL/GenBank/DDBJ whole genome shotgun (WGS) entry which is preliminary data.</text>
</comment>
<protein>
    <submittedName>
        <fullName evidence="2">Aminoglycoside phosphotransferase (APT) family kinase protein</fullName>
    </submittedName>
</protein>
<dbReference type="SUPFAM" id="SSF56112">
    <property type="entry name" value="Protein kinase-like (PK-like)"/>
    <property type="match status" value="1"/>
</dbReference>
<dbReference type="InterPro" id="IPR011009">
    <property type="entry name" value="Kinase-like_dom_sf"/>
</dbReference>
<dbReference type="RefSeq" id="WP_209895762.1">
    <property type="nucleotide sequence ID" value="NZ_JAGGMR010000001.1"/>
</dbReference>
<dbReference type="CDD" id="cd05154">
    <property type="entry name" value="ACAD10_11_N-like"/>
    <property type="match status" value="1"/>
</dbReference>
<evidence type="ECO:0000313" key="3">
    <source>
        <dbReference type="Proteomes" id="UP001519325"/>
    </source>
</evidence>
<sequence length="333" mass="37279">MRVSPEALPAALEPIVRQHIPGAGIAGWRRAEQGFATETYLFDAVDPAGSTTGLVFRRPPEVSLFPDYDLRRQYLVMKRLAGTAVRVPAVRWIDTEATALGSPYFVMDRIDGGRTPSDVPTYHETGMYFDASPAERTKIWRGCLDAMAEVHRLDPAALRLDFLRMDRLGADPIEQAINYLDRAVHWAAETPAPTIERALSWLRDHRYRPDRIALCWGDSRLSNILYGADFEVLGVLDWETARLGDPEADLAWLLFTDWLCSDFQGRAALAGTPSREEAIAYYERSAGRPVRNLLFNEILSAILLSVPLLRMSSHLGMGDLSAVCVARLDQLLH</sequence>
<dbReference type="Gene3D" id="3.30.200.20">
    <property type="entry name" value="Phosphorylase Kinase, domain 1"/>
    <property type="match status" value="1"/>
</dbReference>
<reference evidence="2 3" key="1">
    <citation type="submission" date="2021-03" db="EMBL/GenBank/DDBJ databases">
        <title>Sequencing the genomes of 1000 actinobacteria strains.</title>
        <authorList>
            <person name="Klenk H.-P."/>
        </authorList>
    </citation>
    <scope>NUCLEOTIDE SEQUENCE [LARGE SCALE GENOMIC DNA]</scope>
    <source>
        <strain evidence="2 3">DSM 45516</strain>
    </source>
</reference>
<evidence type="ECO:0000313" key="2">
    <source>
        <dbReference type="EMBL" id="MBP2192704.1"/>
    </source>
</evidence>
<keyword evidence="3" id="KW-1185">Reference proteome</keyword>
<keyword evidence="2" id="KW-0808">Transferase</keyword>
<dbReference type="PANTHER" id="PTHR21310">
    <property type="entry name" value="AMINOGLYCOSIDE PHOSPHOTRANSFERASE-RELATED-RELATED"/>
    <property type="match status" value="1"/>
</dbReference>
<dbReference type="PANTHER" id="PTHR21310:SF57">
    <property type="entry name" value="BLR2944 PROTEIN"/>
    <property type="match status" value="1"/>
</dbReference>
<gene>
    <name evidence="2" type="ORF">BJ987_005605</name>
</gene>
<dbReference type="InterPro" id="IPR002575">
    <property type="entry name" value="Aminoglycoside_PTrfase"/>
</dbReference>
<accession>A0ABS4QLX5</accession>
<dbReference type="Proteomes" id="UP001519325">
    <property type="component" value="Unassembled WGS sequence"/>
</dbReference>
<evidence type="ECO:0000259" key="1">
    <source>
        <dbReference type="Pfam" id="PF01636"/>
    </source>
</evidence>
<dbReference type="GO" id="GO:0016301">
    <property type="term" value="F:kinase activity"/>
    <property type="evidence" value="ECO:0007669"/>
    <property type="project" value="UniProtKB-KW"/>
</dbReference>
<dbReference type="EMBL" id="JAGGMR010000001">
    <property type="protein sequence ID" value="MBP2192704.1"/>
    <property type="molecule type" value="Genomic_DNA"/>
</dbReference>
<keyword evidence="2" id="KW-0418">Kinase</keyword>
<dbReference type="Gene3D" id="3.90.1200.10">
    <property type="match status" value="1"/>
</dbReference>
<organism evidence="2 3">
    <name type="scientific">Nocardia goodfellowii</name>
    <dbReference type="NCBI Taxonomy" id="882446"/>
    <lineage>
        <taxon>Bacteria</taxon>
        <taxon>Bacillati</taxon>
        <taxon>Actinomycetota</taxon>
        <taxon>Actinomycetes</taxon>
        <taxon>Mycobacteriales</taxon>
        <taxon>Nocardiaceae</taxon>
        <taxon>Nocardia</taxon>
    </lineage>
</organism>
<proteinExistence type="predicted"/>
<feature type="domain" description="Aminoglycoside phosphotransferase" evidence="1">
    <location>
        <begin position="28"/>
        <end position="269"/>
    </location>
</feature>
<dbReference type="InterPro" id="IPR051678">
    <property type="entry name" value="AGP_Transferase"/>
</dbReference>